<dbReference type="GO" id="GO:0003676">
    <property type="term" value="F:nucleic acid binding"/>
    <property type="evidence" value="ECO:0007669"/>
    <property type="project" value="InterPro"/>
</dbReference>
<dbReference type="InterPro" id="IPR036397">
    <property type="entry name" value="RNaseH_sf"/>
</dbReference>
<dbReference type="PANTHER" id="PTHR47331">
    <property type="entry name" value="PHD-TYPE DOMAIN-CONTAINING PROTEIN"/>
    <property type="match status" value="1"/>
</dbReference>
<dbReference type="Pfam" id="PF18701">
    <property type="entry name" value="DUF5641"/>
    <property type="match status" value="1"/>
</dbReference>
<dbReference type="Proteomes" id="UP000299102">
    <property type="component" value="Unassembled WGS sequence"/>
</dbReference>
<evidence type="ECO:0000256" key="1">
    <source>
        <dbReference type="SAM" id="MobiDB-lite"/>
    </source>
</evidence>
<feature type="compositionally biased region" description="Basic residues" evidence="1">
    <location>
        <begin position="8"/>
        <end position="18"/>
    </location>
</feature>
<dbReference type="AlphaFoldDB" id="A0A4C2A446"/>
<evidence type="ECO:0000259" key="2">
    <source>
        <dbReference type="Pfam" id="PF18701"/>
    </source>
</evidence>
<reference evidence="3 4" key="1">
    <citation type="journal article" date="2019" name="Commun. Biol.">
        <title>The bagworm genome reveals a unique fibroin gene that provides high tensile strength.</title>
        <authorList>
            <person name="Kono N."/>
            <person name="Nakamura H."/>
            <person name="Ohtoshi R."/>
            <person name="Tomita M."/>
            <person name="Numata K."/>
            <person name="Arakawa K."/>
        </authorList>
    </citation>
    <scope>NUCLEOTIDE SEQUENCE [LARGE SCALE GENOMIC DNA]</scope>
</reference>
<evidence type="ECO:0000313" key="3">
    <source>
        <dbReference type="EMBL" id="GBP95466.1"/>
    </source>
</evidence>
<comment type="caution">
    <text evidence="3">The sequence shown here is derived from an EMBL/GenBank/DDBJ whole genome shotgun (WGS) entry which is preliminary data.</text>
</comment>
<name>A0A4C2A446_EUMVA</name>
<dbReference type="InterPro" id="IPR040676">
    <property type="entry name" value="DUF5641"/>
</dbReference>
<dbReference type="SUPFAM" id="SSF53098">
    <property type="entry name" value="Ribonuclease H-like"/>
    <property type="match status" value="1"/>
</dbReference>
<accession>A0A4C2A446</accession>
<dbReference type="OrthoDB" id="10049357at2759"/>
<sequence length="268" mass="30535">MNEPPTKSRPRIRRKRTLAGKNENSSRIGGSHRSEKLPIPTSDSTCKPYTSDCITREQRQRQRPFTYVGLDNFGPYNVLIGRQHQKRYVALFTCLTSRAVHLEVAGRLSADSATLANKRMMARREDRREAAAQEASARAIDWRYIPLSAPFMGGAWERLVQSIKRALAVTLHERYPREEVFATLLLETEYTVPEYLPTLQHRRKPVGRDDPLAVGDIVIVVDKTLPRNTWVRRRVTATYSGKDGVVRVANITTSTDTLRRPTKKLVVP</sequence>
<protein>
    <recommendedName>
        <fullName evidence="2">DUF5641 domain-containing protein</fullName>
    </recommendedName>
</protein>
<feature type="region of interest" description="Disordered" evidence="1">
    <location>
        <begin position="1"/>
        <end position="50"/>
    </location>
</feature>
<dbReference type="Gene3D" id="3.30.420.10">
    <property type="entry name" value="Ribonuclease H-like superfamily/Ribonuclease H"/>
    <property type="match status" value="1"/>
</dbReference>
<gene>
    <name evidence="3" type="ORF">EVAR_68593_1</name>
</gene>
<evidence type="ECO:0000313" key="4">
    <source>
        <dbReference type="Proteomes" id="UP000299102"/>
    </source>
</evidence>
<organism evidence="3 4">
    <name type="scientific">Eumeta variegata</name>
    <name type="common">Bagworm moth</name>
    <name type="synonym">Eumeta japonica</name>
    <dbReference type="NCBI Taxonomy" id="151549"/>
    <lineage>
        <taxon>Eukaryota</taxon>
        <taxon>Metazoa</taxon>
        <taxon>Ecdysozoa</taxon>
        <taxon>Arthropoda</taxon>
        <taxon>Hexapoda</taxon>
        <taxon>Insecta</taxon>
        <taxon>Pterygota</taxon>
        <taxon>Neoptera</taxon>
        <taxon>Endopterygota</taxon>
        <taxon>Lepidoptera</taxon>
        <taxon>Glossata</taxon>
        <taxon>Ditrysia</taxon>
        <taxon>Tineoidea</taxon>
        <taxon>Psychidae</taxon>
        <taxon>Oiketicinae</taxon>
        <taxon>Eumeta</taxon>
    </lineage>
</organism>
<dbReference type="STRING" id="151549.A0A4C2A446"/>
<dbReference type="EMBL" id="BGZK01002634">
    <property type="protein sequence ID" value="GBP95466.1"/>
    <property type="molecule type" value="Genomic_DNA"/>
</dbReference>
<dbReference type="InterPro" id="IPR012337">
    <property type="entry name" value="RNaseH-like_sf"/>
</dbReference>
<proteinExistence type="predicted"/>
<feature type="domain" description="DUF5641" evidence="2">
    <location>
        <begin position="194"/>
        <end position="267"/>
    </location>
</feature>
<keyword evidence="4" id="KW-1185">Reference proteome</keyword>